<dbReference type="AlphaFoldDB" id="A0A810NC79"/>
<reference evidence="1" key="1">
    <citation type="submission" date="2020-08" db="EMBL/GenBank/DDBJ databases">
        <title>Whole genome shotgun sequence of Polymorphospora rubra NBRC 101157.</title>
        <authorList>
            <person name="Komaki H."/>
            <person name="Tamura T."/>
        </authorList>
    </citation>
    <scope>NUCLEOTIDE SEQUENCE</scope>
    <source>
        <strain evidence="1">NBRC 101157</strain>
    </source>
</reference>
<dbReference type="KEGG" id="pry:Prubr_67100"/>
<proteinExistence type="predicted"/>
<name>A0A810NC79_9ACTN</name>
<evidence type="ECO:0000313" key="1">
    <source>
        <dbReference type="EMBL" id="BCJ69689.1"/>
    </source>
</evidence>
<dbReference type="RefSeq" id="WP_212819134.1">
    <property type="nucleotide sequence ID" value="NZ_AP023359.1"/>
</dbReference>
<dbReference type="Proteomes" id="UP000680866">
    <property type="component" value="Chromosome"/>
</dbReference>
<organism evidence="1 2">
    <name type="scientific">Polymorphospora rubra</name>
    <dbReference type="NCBI Taxonomy" id="338584"/>
    <lineage>
        <taxon>Bacteria</taxon>
        <taxon>Bacillati</taxon>
        <taxon>Actinomycetota</taxon>
        <taxon>Actinomycetes</taxon>
        <taxon>Micromonosporales</taxon>
        <taxon>Micromonosporaceae</taxon>
        <taxon>Polymorphospora</taxon>
    </lineage>
</organism>
<keyword evidence="2" id="KW-1185">Reference proteome</keyword>
<gene>
    <name evidence="1" type="ORF">Prubr_67100</name>
</gene>
<protein>
    <submittedName>
        <fullName evidence="1">Uncharacterized protein</fullName>
    </submittedName>
</protein>
<evidence type="ECO:0000313" key="2">
    <source>
        <dbReference type="Proteomes" id="UP000680866"/>
    </source>
</evidence>
<dbReference type="EMBL" id="AP023359">
    <property type="protein sequence ID" value="BCJ69689.1"/>
    <property type="molecule type" value="Genomic_DNA"/>
</dbReference>
<sequence length="208" mass="22453">MGLGISIGNPCLGLDPEGEEHYREQFARLRRELAEHGHDWSAPDGPAPAGTARPYVGSFPYGYLHRLRRVYALHHERQPVTPVTGPDDLEDAQEFVEEATLMLGSHLLCHSDAAGFYVPVPSGDPLFLSDAISGAGMVGSSHGLLGELAVTAPLVGIRLEADGTLSDAEAARLFDDRDDPFEIEQMVWLTLHEACRVSVASGHAVVFT</sequence>
<accession>A0A810NC79</accession>